<dbReference type="PROSITE" id="PS00216">
    <property type="entry name" value="SUGAR_TRANSPORT_1"/>
    <property type="match status" value="1"/>
</dbReference>
<accession>A0ABY6DZW3</accession>
<name>A0ABY6DZW3_9ACTN</name>
<feature type="transmembrane region" description="Helical" evidence="5">
    <location>
        <begin position="85"/>
        <end position="104"/>
    </location>
</feature>
<evidence type="ECO:0000256" key="1">
    <source>
        <dbReference type="ARBA" id="ARBA00004651"/>
    </source>
</evidence>
<evidence type="ECO:0000313" key="8">
    <source>
        <dbReference type="Proteomes" id="UP001061298"/>
    </source>
</evidence>
<reference evidence="7" key="1">
    <citation type="submission" date="2022-10" db="EMBL/GenBank/DDBJ databases">
        <authorList>
            <person name="Mo P."/>
        </authorList>
    </citation>
    <scope>NUCLEOTIDE SEQUENCE</scope>
    <source>
        <strain evidence="7">HUAS 13-4</strain>
    </source>
</reference>
<dbReference type="InterPro" id="IPR011701">
    <property type="entry name" value="MFS"/>
</dbReference>
<dbReference type="PROSITE" id="PS00217">
    <property type="entry name" value="SUGAR_TRANSPORT_2"/>
    <property type="match status" value="1"/>
</dbReference>
<dbReference type="EMBL" id="CP106793">
    <property type="protein sequence ID" value="UXY19859.1"/>
    <property type="molecule type" value="Genomic_DNA"/>
</dbReference>
<feature type="transmembrane region" description="Helical" evidence="5">
    <location>
        <begin position="57"/>
        <end position="78"/>
    </location>
</feature>
<keyword evidence="8" id="KW-1185">Reference proteome</keyword>
<dbReference type="InterPro" id="IPR005829">
    <property type="entry name" value="Sugar_transporter_CS"/>
</dbReference>
<keyword evidence="3 5" id="KW-1133">Transmembrane helix</keyword>
<organism evidence="7 8">
    <name type="scientific">Streptomyces cynarae</name>
    <dbReference type="NCBI Taxonomy" id="2981134"/>
    <lineage>
        <taxon>Bacteria</taxon>
        <taxon>Bacillati</taxon>
        <taxon>Actinomycetota</taxon>
        <taxon>Actinomycetes</taxon>
        <taxon>Kitasatosporales</taxon>
        <taxon>Streptomycetaceae</taxon>
        <taxon>Streptomyces</taxon>
    </lineage>
</organism>
<sequence>MTTALFPRARRGELLVVGLCFAAIVCEGYDLIVYGAVVPELLRYEPWHLTPTEAGAIGSYGLFGMLVGALCAGAVADVLGRRRTVLISVAWFSLAMAACALAPTPGWLGLFRALGGLGLGGVMPTAIALTVECSAPHRRSLNNALMFSGYSVGGILAAVLAMPLLPRYGFRVMFWIGVLPLVLVVPLLWRYLPESAAFLRAEGRLAEAEAVARRFTAGRPAPTAPPRAGPPRGR</sequence>
<evidence type="ECO:0000256" key="3">
    <source>
        <dbReference type="ARBA" id="ARBA00022989"/>
    </source>
</evidence>
<dbReference type="Pfam" id="PF07690">
    <property type="entry name" value="MFS_1"/>
    <property type="match status" value="1"/>
</dbReference>
<dbReference type="PANTHER" id="PTHR23508">
    <property type="entry name" value="CARBOXYLIC ACID TRANSPORTER PROTEIN HOMOLOG"/>
    <property type="match status" value="1"/>
</dbReference>
<dbReference type="InterPro" id="IPR020846">
    <property type="entry name" value="MFS_dom"/>
</dbReference>
<evidence type="ECO:0000256" key="2">
    <source>
        <dbReference type="ARBA" id="ARBA00022692"/>
    </source>
</evidence>
<keyword evidence="4 5" id="KW-0472">Membrane</keyword>
<evidence type="ECO:0000256" key="4">
    <source>
        <dbReference type="ARBA" id="ARBA00023136"/>
    </source>
</evidence>
<protein>
    <submittedName>
        <fullName evidence="7">MFS transporter</fullName>
    </submittedName>
</protein>
<feature type="domain" description="Major facilitator superfamily (MFS) profile" evidence="6">
    <location>
        <begin position="16"/>
        <end position="234"/>
    </location>
</feature>
<evidence type="ECO:0000259" key="6">
    <source>
        <dbReference type="PROSITE" id="PS50850"/>
    </source>
</evidence>
<evidence type="ECO:0000313" key="7">
    <source>
        <dbReference type="EMBL" id="UXY19859.1"/>
    </source>
</evidence>
<feature type="transmembrane region" description="Helical" evidence="5">
    <location>
        <begin position="110"/>
        <end position="131"/>
    </location>
</feature>
<dbReference type="PANTHER" id="PTHR23508:SF10">
    <property type="entry name" value="CARBOXYLIC ACID TRANSPORTER PROTEIN HOMOLOG"/>
    <property type="match status" value="1"/>
</dbReference>
<evidence type="ECO:0000256" key="5">
    <source>
        <dbReference type="SAM" id="Phobius"/>
    </source>
</evidence>
<comment type="subcellular location">
    <subcellularLocation>
        <location evidence="1">Cell membrane</location>
        <topology evidence="1">Multi-pass membrane protein</topology>
    </subcellularLocation>
</comment>
<feature type="transmembrane region" description="Helical" evidence="5">
    <location>
        <begin position="143"/>
        <end position="166"/>
    </location>
</feature>
<dbReference type="InterPro" id="IPR036259">
    <property type="entry name" value="MFS_trans_sf"/>
</dbReference>
<feature type="transmembrane region" description="Helical" evidence="5">
    <location>
        <begin position="172"/>
        <end position="192"/>
    </location>
</feature>
<dbReference type="SUPFAM" id="SSF103473">
    <property type="entry name" value="MFS general substrate transporter"/>
    <property type="match status" value="1"/>
</dbReference>
<proteinExistence type="predicted"/>
<dbReference type="PROSITE" id="PS50850">
    <property type="entry name" value="MFS"/>
    <property type="match status" value="1"/>
</dbReference>
<dbReference type="RefSeq" id="WP_263229976.1">
    <property type="nucleotide sequence ID" value="NZ_CP106793.1"/>
</dbReference>
<gene>
    <name evidence="7" type="ORF">N8I84_14820</name>
</gene>
<dbReference type="Proteomes" id="UP001061298">
    <property type="component" value="Chromosome"/>
</dbReference>
<feature type="transmembrane region" description="Helical" evidence="5">
    <location>
        <begin position="12"/>
        <end position="37"/>
    </location>
</feature>
<dbReference type="Gene3D" id="1.20.1250.20">
    <property type="entry name" value="MFS general substrate transporter like domains"/>
    <property type="match status" value="1"/>
</dbReference>
<keyword evidence="2 5" id="KW-0812">Transmembrane</keyword>